<dbReference type="eggNOG" id="ENOG5032SI0">
    <property type="taxonomic scope" value="Bacteria"/>
</dbReference>
<dbReference type="Proteomes" id="UP000024001">
    <property type="component" value="Unassembled WGS sequence"/>
</dbReference>
<dbReference type="EMBL" id="JFYO01000002">
    <property type="protein sequence ID" value="EZP29195.1"/>
    <property type="molecule type" value="Genomic_DNA"/>
</dbReference>
<protein>
    <submittedName>
        <fullName evidence="3">MoxR-like ATPase</fullName>
    </submittedName>
</protein>
<keyword evidence="2" id="KW-1133">Transmembrane helix</keyword>
<dbReference type="RefSeq" id="WP_036309627.1">
    <property type="nucleotide sequence ID" value="NZ_CP031421.1"/>
</dbReference>
<dbReference type="GeneID" id="91432983"/>
<accession>A0A031G001</accession>
<keyword evidence="2" id="KW-0812">Transmembrane</keyword>
<evidence type="ECO:0000256" key="2">
    <source>
        <dbReference type="SAM" id="Phobius"/>
    </source>
</evidence>
<name>A0A031G001_9MICO</name>
<feature type="transmembrane region" description="Helical" evidence="2">
    <location>
        <begin position="198"/>
        <end position="214"/>
    </location>
</feature>
<dbReference type="PATRIC" id="fig|273677.3.peg.697"/>
<reference evidence="3 4" key="1">
    <citation type="submission" date="2014-03" db="EMBL/GenBank/DDBJ databases">
        <title>Draft Genome Sequences of 13 Willow Endophytes.</title>
        <authorList>
            <person name="Gan H.Y."/>
            <person name="Gan H.M."/>
            <person name="Savka M.A."/>
            <person name="Hudson A.O."/>
        </authorList>
    </citation>
    <scope>NUCLEOTIDE SEQUENCE [LARGE SCALE GENOMIC DNA]</scope>
    <source>
        <strain evidence="3 4">RIT293</strain>
    </source>
</reference>
<comment type="caution">
    <text evidence="3">The sequence shown here is derived from an EMBL/GenBank/DDBJ whole genome shotgun (WGS) entry which is preliminary data.</text>
</comment>
<evidence type="ECO:0000313" key="4">
    <source>
        <dbReference type="Proteomes" id="UP000024001"/>
    </source>
</evidence>
<proteinExistence type="predicted"/>
<organism evidence="3 4">
    <name type="scientific">Microbacterium oleivorans</name>
    <dbReference type="NCBI Taxonomy" id="273677"/>
    <lineage>
        <taxon>Bacteria</taxon>
        <taxon>Bacillati</taxon>
        <taxon>Actinomycetota</taxon>
        <taxon>Actinomycetes</taxon>
        <taxon>Micrococcales</taxon>
        <taxon>Microbacteriaceae</taxon>
        <taxon>Microbacterium</taxon>
    </lineage>
</organism>
<evidence type="ECO:0000256" key="1">
    <source>
        <dbReference type="SAM" id="MobiDB-lite"/>
    </source>
</evidence>
<gene>
    <name evidence="3" type="ORF">BW34_00712</name>
</gene>
<sequence length="220" mass="22860">MTGTRADRRAERAAVRADRSGSGPVLEERPAARFPGAAAKFALFGEVLMIGLLVLLVGVVIVTLPVALAAGIRHLGRYIAAEDSRLALFWRDVRAGLAGGSLIGLIAVVIAAVLAVDIILARSGMLPGGVVIEAVGWTGLAALAVGLLIASGAWDPHSGWRTAVRQVPAIVRDDVRGLVFYIAAVALVVILTWMLPPLLPAALGCAVLAVVAVPQRRHGR</sequence>
<feature type="transmembrane region" description="Helical" evidence="2">
    <location>
        <begin position="134"/>
        <end position="154"/>
    </location>
</feature>
<keyword evidence="2" id="KW-0472">Membrane</keyword>
<feature type="transmembrane region" description="Helical" evidence="2">
    <location>
        <begin position="47"/>
        <end position="72"/>
    </location>
</feature>
<feature type="transmembrane region" description="Helical" evidence="2">
    <location>
        <begin position="93"/>
        <end position="114"/>
    </location>
</feature>
<dbReference type="OrthoDB" id="3683589at2"/>
<feature type="compositionally biased region" description="Basic and acidic residues" evidence="1">
    <location>
        <begin position="1"/>
        <end position="19"/>
    </location>
</feature>
<dbReference type="AlphaFoldDB" id="A0A031G001"/>
<evidence type="ECO:0000313" key="3">
    <source>
        <dbReference type="EMBL" id="EZP29195.1"/>
    </source>
</evidence>
<feature type="region of interest" description="Disordered" evidence="1">
    <location>
        <begin position="1"/>
        <end position="25"/>
    </location>
</feature>
<keyword evidence="4" id="KW-1185">Reference proteome</keyword>
<dbReference type="KEGG" id="moo:BWL13_02629"/>